<name>A0A832ZFT6_9EURY</name>
<evidence type="ECO:0000313" key="8">
    <source>
        <dbReference type="EMBL" id="HIP75343.1"/>
    </source>
</evidence>
<dbReference type="Pfam" id="PF00271">
    <property type="entry name" value="Helicase_C"/>
    <property type="match status" value="1"/>
</dbReference>
<reference evidence="8" key="1">
    <citation type="journal article" date="2020" name="ISME J.">
        <title>Gammaproteobacteria mediating utilization of methyl-, sulfur- and petroleum organic compounds in deep ocean hydrothermal plumes.</title>
        <authorList>
            <person name="Zhou Z."/>
            <person name="Liu Y."/>
            <person name="Pan J."/>
            <person name="Cron B.R."/>
            <person name="Toner B.M."/>
            <person name="Anantharaman K."/>
            <person name="Breier J.A."/>
            <person name="Dick G.J."/>
            <person name="Li M."/>
        </authorList>
    </citation>
    <scope>NUCLEOTIDE SEQUENCE</scope>
    <source>
        <strain evidence="8">SZUA-1451</strain>
    </source>
</reference>
<dbReference type="GO" id="GO:0140097">
    <property type="term" value="F:catalytic activity, acting on DNA"/>
    <property type="evidence" value="ECO:0007669"/>
    <property type="project" value="UniProtKB-ARBA"/>
</dbReference>
<dbReference type="InterPro" id="IPR049730">
    <property type="entry name" value="SNF2/RAD54-like_C"/>
</dbReference>
<organism evidence="8 9">
    <name type="scientific">Thermococcus paralvinellae</name>
    <dbReference type="NCBI Taxonomy" id="582419"/>
    <lineage>
        <taxon>Archaea</taxon>
        <taxon>Methanobacteriati</taxon>
        <taxon>Methanobacteriota</taxon>
        <taxon>Thermococci</taxon>
        <taxon>Thermococcales</taxon>
        <taxon>Thermococcaceae</taxon>
        <taxon>Thermococcus</taxon>
    </lineage>
</organism>
<dbReference type="GO" id="GO:0005524">
    <property type="term" value="F:ATP binding"/>
    <property type="evidence" value="ECO:0007669"/>
    <property type="project" value="UniProtKB-KW"/>
</dbReference>
<keyword evidence="1" id="KW-0547">Nucleotide-binding</keyword>
<keyword evidence="3 8" id="KW-0347">Helicase</keyword>
<dbReference type="Gene3D" id="3.40.50.10810">
    <property type="entry name" value="Tandem AAA-ATPase domain"/>
    <property type="match status" value="1"/>
</dbReference>
<accession>A0A832ZFT6</accession>
<feature type="domain" description="Helicase ATP-binding" evidence="6">
    <location>
        <begin position="113"/>
        <end position="282"/>
    </location>
</feature>
<evidence type="ECO:0000259" key="6">
    <source>
        <dbReference type="PROSITE" id="PS51192"/>
    </source>
</evidence>
<dbReference type="SMART" id="SM00490">
    <property type="entry name" value="HELICc"/>
    <property type="match status" value="1"/>
</dbReference>
<keyword evidence="5" id="KW-0175">Coiled coil</keyword>
<dbReference type="InterPro" id="IPR038718">
    <property type="entry name" value="SNF2-like_sf"/>
</dbReference>
<dbReference type="CDD" id="cd18793">
    <property type="entry name" value="SF2_C_SNF"/>
    <property type="match status" value="1"/>
</dbReference>
<dbReference type="InterPro" id="IPR057342">
    <property type="entry name" value="DEXDc_RapA"/>
</dbReference>
<dbReference type="PANTHER" id="PTHR45766:SF6">
    <property type="entry name" value="SWI_SNF-RELATED MATRIX-ASSOCIATED ACTIN-DEPENDENT REGULATOR OF CHROMATIN SUBFAMILY A-LIKE PROTEIN 1"/>
    <property type="match status" value="1"/>
</dbReference>
<dbReference type="InterPro" id="IPR027417">
    <property type="entry name" value="P-loop_NTPase"/>
</dbReference>
<dbReference type="SUPFAM" id="SSF52540">
    <property type="entry name" value="P-loop containing nucleoside triphosphate hydrolases"/>
    <property type="match status" value="2"/>
</dbReference>
<evidence type="ECO:0000256" key="1">
    <source>
        <dbReference type="ARBA" id="ARBA00022741"/>
    </source>
</evidence>
<dbReference type="InterPro" id="IPR001650">
    <property type="entry name" value="Helicase_C-like"/>
</dbReference>
<comment type="caution">
    <text evidence="8">The sequence shown here is derived from an EMBL/GenBank/DDBJ whole genome shotgun (WGS) entry which is preliminary data.</text>
</comment>
<protein>
    <submittedName>
        <fullName evidence="8">DEAD/DEAH box helicase</fullName>
    </submittedName>
</protein>
<sequence>MVDIKLKPDDIIEAPFLAGKLRVRAVQHLGDKLIIIGRYLDTNDLQEVIIKPSMLSQLKVIRDLLDFSGDPEDVFLAIESERYKFASMYDPLMAISVSKIDPLPFQIDAVYNYILKNARIRFLLADDPGAGKTIMAGLALKELKLRGLVERVLIVVPGHLVNQWRREMKEKFNEDFVFVNRALLNSEYNVWEKYDQVIASIDFLKQPDVLPTIQNILWDLVIVDEAHKMAAYKYGNKIEKTDRYRVGEVLSRNSTHMLFLTATPHKGDPENFRLLLDLLLPGLFGKPEYVEQAIREAYKKGENMFFLRRMKEDLRGFDGRPLFPKRESKTLKFRLSDEEMDLYMDLSQYIQHQYNRISKLQGKRRNIAFALTILQRRMASSTYALMKSLQRRKDRLKELLEIVKRTGKLPEEGNEITLGKFLESEDYEEKERWEIERRLETLSVARTINELKREIATLERLIQMANRIIQEEKEVKLLELKSALDKLKEEFGEKEKVLIFTEAKDTLEYLVNKLKDWGYTVTYIHGEMPMEERIKREREFRGHAQIMVATEAAGEGINLQFCHLMINYDIPWNPNRLEQRIGRIHRYGQKKDVYIFNLVAANTREGRVLSRLLDKLEQIREDLGSDKVFDVIGEIFQGERLYNLMLEVAAGTKTEEEVLKEIGVTDPEYIKRVKEALGESLATKHLNVAKIEEMLKKANENRLAPEYLQDFFIRAIRKAGGEVRVKRDGRLIVEKVPKNIRDIGKELGHFIQPSHITFDKDKTEEDNVEFVSFGHPLFDATLEWVRRNLMDALRRGAIFVDPRGRLSGFIMFFEGEVTDGKDEVAGKKLIAIYDDGESLREINPKVIWDLEPYNGRIQIKLPDSRKKLALEKAITILEEYQKQILQERKRQAEIKVKYGIKSLEELIKDTKKKLFQYKSKQLSLQKKGNLKAAAGYEPHIAREQNKLE</sequence>
<gene>
    <name evidence="8" type="ORF">EYH13_04280</name>
</gene>
<dbReference type="GO" id="GO:0004386">
    <property type="term" value="F:helicase activity"/>
    <property type="evidence" value="ECO:0007669"/>
    <property type="project" value="UniProtKB-KW"/>
</dbReference>
<dbReference type="PROSITE" id="PS51194">
    <property type="entry name" value="HELICASE_CTER"/>
    <property type="match status" value="1"/>
</dbReference>
<feature type="domain" description="Helicase C-terminal" evidence="7">
    <location>
        <begin position="479"/>
        <end position="636"/>
    </location>
</feature>
<feature type="coiled-coil region" evidence="5">
    <location>
        <begin position="870"/>
        <end position="920"/>
    </location>
</feature>
<dbReference type="AlphaFoldDB" id="A0A832ZFT6"/>
<evidence type="ECO:0000256" key="4">
    <source>
        <dbReference type="ARBA" id="ARBA00022840"/>
    </source>
</evidence>
<dbReference type="CDD" id="cd18011">
    <property type="entry name" value="DEXDc_RapA"/>
    <property type="match status" value="1"/>
</dbReference>
<dbReference type="PANTHER" id="PTHR45766">
    <property type="entry name" value="DNA ANNEALING HELICASE AND ENDONUCLEASE ZRANB3 FAMILY MEMBER"/>
    <property type="match status" value="1"/>
</dbReference>
<keyword evidence="4" id="KW-0067">ATP-binding</keyword>
<dbReference type="Pfam" id="PF00176">
    <property type="entry name" value="SNF2-rel_dom"/>
    <property type="match status" value="1"/>
</dbReference>
<evidence type="ECO:0000256" key="5">
    <source>
        <dbReference type="SAM" id="Coils"/>
    </source>
</evidence>
<evidence type="ECO:0000313" key="9">
    <source>
        <dbReference type="Proteomes" id="UP000649326"/>
    </source>
</evidence>
<proteinExistence type="predicted"/>
<dbReference type="InterPro" id="IPR014001">
    <property type="entry name" value="Helicase_ATP-bd"/>
</dbReference>
<dbReference type="InterPro" id="IPR000330">
    <property type="entry name" value="SNF2_N"/>
</dbReference>
<dbReference type="GO" id="GO:0016787">
    <property type="term" value="F:hydrolase activity"/>
    <property type="evidence" value="ECO:0007669"/>
    <property type="project" value="UniProtKB-KW"/>
</dbReference>
<evidence type="ECO:0000259" key="7">
    <source>
        <dbReference type="PROSITE" id="PS51194"/>
    </source>
</evidence>
<dbReference type="SMART" id="SM00487">
    <property type="entry name" value="DEXDc"/>
    <property type="match status" value="1"/>
</dbReference>
<keyword evidence="2" id="KW-0378">Hydrolase</keyword>
<dbReference type="Proteomes" id="UP000649326">
    <property type="component" value="Unassembled WGS sequence"/>
</dbReference>
<feature type="non-terminal residue" evidence="8">
    <location>
        <position position="948"/>
    </location>
</feature>
<evidence type="ECO:0000256" key="3">
    <source>
        <dbReference type="ARBA" id="ARBA00022806"/>
    </source>
</evidence>
<dbReference type="Gene3D" id="3.40.50.300">
    <property type="entry name" value="P-loop containing nucleotide triphosphate hydrolases"/>
    <property type="match status" value="1"/>
</dbReference>
<dbReference type="PROSITE" id="PS51192">
    <property type="entry name" value="HELICASE_ATP_BIND_1"/>
    <property type="match status" value="1"/>
</dbReference>
<dbReference type="EMBL" id="DQUG01000172">
    <property type="protein sequence ID" value="HIP75343.1"/>
    <property type="molecule type" value="Genomic_DNA"/>
</dbReference>
<evidence type="ECO:0000256" key="2">
    <source>
        <dbReference type="ARBA" id="ARBA00022801"/>
    </source>
</evidence>
<feature type="coiled-coil region" evidence="5">
    <location>
        <begin position="448"/>
        <end position="497"/>
    </location>
</feature>